<dbReference type="GO" id="GO:0006886">
    <property type="term" value="P:intracellular protein transport"/>
    <property type="evidence" value="ECO:0007669"/>
    <property type="project" value="InterPro"/>
</dbReference>
<feature type="transmembrane region" description="Helical" evidence="12">
    <location>
        <begin position="230"/>
        <end position="249"/>
    </location>
</feature>
<dbReference type="InterPro" id="IPR010989">
    <property type="entry name" value="SNARE"/>
</dbReference>
<accession>A0A913Z4X9</accession>
<dbReference type="InterPro" id="IPR045242">
    <property type="entry name" value="Syntaxin"/>
</dbReference>
<feature type="coiled-coil region" evidence="10">
    <location>
        <begin position="135"/>
        <end position="166"/>
    </location>
</feature>
<dbReference type="GeneID" id="119721069"/>
<dbReference type="SUPFAM" id="SSF47661">
    <property type="entry name" value="t-snare proteins"/>
    <property type="match status" value="1"/>
</dbReference>
<feature type="compositionally biased region" description="Basic and acidic residues" evidence="11">
    <location>
        <begin position="101"/>
        <end position="119"/>
    </location>
</feature>
<proteinExistence type="inferred from homology"/>
<dbReference type="Proteomes" id="UP000887568">
    <property type="component" value="Unplaced"/>
</dbReference>
<evidence type="ECO:0000256" key="12">
    <source>
        <dbReference type="SAM" id="Phobius"/>
    </source>
</evidence>
<evidence type="ECO:0000256" key="7">
    <source>
        <dbReference type="ARBA" id="ARBA00023034"/>
    </source>
</evidence>
<feature type="coiled-coil region" evidence="10">
    <location>
        <begin position="47"/>
        <end position="74"/>
    </location>
</feature>
<dbReference type="OrthoDB" id="546861at2759"/>
<dbReference type="GO" id="GO:0005829">
    <property type="term" value="C:cytosol"/>
    <property type="evidence" value="ECO:0007669"/>
    <property type="project" value="GOC"/>
</dbReference>
<keyword evidence="4 12" id="KW-0812">Transmembrane</keyword>
<dbReference type="PANTHER" id="PTHR19957">
    <property type="entry name" value="SYNTAXIN"/>
    <property type="match status" value="1"/>
</dbReference>
<dbReference type="PANTHER" id="PTHR19957:SF224">
    <property type="entry name" value="HL02043P"/>
    <property type="match status" value="1"/>
</dbReference>
<feature type="compositionally biased region" description="Polar residues" evidence="11">
    <location>
        <begin position="122"/>
        <end position="134"/>
    </location>
</feature>
<dbReference type="SUPFAM" id="SSF58038">
    <property type="entry name" value="SNARE fusion complex"/>
    <property type="match status" value="1"/>
</dbReference>
<dbReference type="CDD" id="cd15851">
    <property type="entry name" value="SNARE_Syntaxin6"/>
    <property type="match status" value="1"/>
</dbReference>
<dbReference type="GO" id="GO:0042147">
    <property type="term" value="P:retrograde transport, endosome to Golgi"/>
    <property type="evidence" value="ECO:0007669"/>
    <property type="project" value="TreeGrafter"/>
</dbReference>
<dbReference type="GO" id="GO:0005802">
    <property type="term" value="C:trans-Golgi network"/>
    <property type="evidence" value="ECO:0007669"/>
    <property type="project" value="UniProtKB-ARBA"/>
</dbReference>
<dbReference type="PROSITE" id="PS00914">
    <property type="entry name" value="SYNTAXIN"/>
    <property type="match status" value="1"/>
</dbReference>
<keyword evidence="9 12" id="KW-0472">Membrane</keyword>
<dbReference type="InterPro" id="IPR000727">
    <property type="entry name" value="T_SNARE_dom"/>
</dbReference>
<evidence type="ECO:0000256" key="6">
    <source>
        <dbReference type="ARBA" id="ARBA00022989"/>
    </source>
</evidence>
<dbReference type="Gene3D" id="1.20.5.110">
    <property type="match status" value="1"/>
</dbReference>
<keyword evidence="15" id="KW-1185">Reference proteome</keyword>
<evidence type="ECO:0000256" key="2">
    <source>
        <dbReference type="ARBA" id="ARBA00009063"/>
    </source>
</evidence>
<protein>
    <recommendedName>
        <fullName evidence="13">t-SNARE coiled-coil homology domain-containing protein</fullName>
    </recommendedName>
</protein>
<evidence type="ECO:0000256" key="9">
    <source>
        <dbReference type="ARBA" id="ARBA00023136"/>
    </source>
</evidence>
<dbReference type="GO" id="GO:0048193">
    <property type="term" value="P:Golgi vesicle transport"/>
    <property type="evidence" value="ECO:0007669"/>
    <property type="project" value="InterPro"/>
</dbReference>
<dbReference type="GO" id="GO:0030672">
    <property type="term" value="C:synaptic vesicle membrane"/>
    <property type="evidence" value="ECO:0007669"/>
    <property type="project" value="TreeGrafter"/>
</dbReference>
<evidence type="ECO:0000256" key="1">
    <source>
        <dbReference type="ARBA" id="ARBA00004409"/>
    </source>
</evidence>
<evidence type="ECO:0000259" key="13">
    <source>
        <dbReference type="PROSITE" id="PS50192"/>
    </source>
</evidence>
<dbReference type="Pfam" id="PF05739">
    <property type="entry name" value="SNARE"/>
    <property type="match status" value="1"/>
</dbReference>
<dbReference type="FunFam" id="1.20.58.90:FF:000002">
    <property type="entry name" value="syntaxin-6 isoform X1"/>
    <property type="match status" value="1"/>
</dbReference>
<keyword evidence="5" id="KW-0653">Protein transport</keyword>
<dbReference type="GO" id="GO:0005484">
    <property type="term" value="F:SNAP receptor activity"/>
    <property type="evidence" value="ECO:0007669"/>
    <property type="project" value="InterPro"/>
</dbReference>
<evidence type="ECO:0000313" key="14">
    <source>
        <dbReference type="EnsemblMetazoa" id="XP_038046883.1"/>
    </source>
</evidence>
<dbReference type="GO" id="GO:0006906">
    <property type="term" value="P:vesicle fusion"/>
    <property type="evidence" value="ECO:0007669"/>
    <property type="project" value="TreeGrafter"/>
</dbReference>
<dbReference type="SMART" id="SM00397">
    <property type="entry name" value="t_SNARE"/>
    <property type="match status" value="1"/>
</dbReference>
<dbReference type="Gene3D" id="1.20.58.90">
    <property type="match status" value="1"/>
</dbReference>
<evidence type="ECO:0000256" key="8">
    <source>
        <dbReference type="ARBA" id="ARBA00023054"/>
    </source>
</evidence>
<evidence type="ECO:0000256" key="10">
    <source>
        <dbReference type="SAM" id="Coils"/>
    </source>
</evidence>
<dbReference type="GO" id="GO:0000149">
    <property type="term" value="F:SNARE binding"/>
    <property type="evidence" value="ECO:0007669"/>
    <property type="project" value="TreeGrafter"/>
</dbReference>
<dbReference type="GO" id="GO:0000139">
    <property type="term" value="C:Golgi membrane"/>
    <property type="evidence" value="ECO:0007669"/>
    <property type="project" value="UniProtKB-SubCell"/>
</dbReference>
<dbReference type="RefSeq" id="XP_038046883.1">
    <property type="nucleotide sequence ID" value="XM_038190955.1"/>
</dbReference>
<dbReference type="OMA" id="EHDPYRF"/>
<dbReference type="EnsemblMetazoa" id="XM_038190955.1">
    <property type="protein sequence ID" value="XP_038046883.1"/>
    <property type="gene ID" value="LOC119721069"/>
</dbReference>
<organism evidence="14 15">
    <name type="scientific">Patiria miniata</name>
    <name type="common">Bat star</name>
    <name type="synonym">Asterina miniata</name>
    <dbReference type="NCBI Taxonomy" id="46514"/>
    <lineage>
        <taxon>Eukaryota</taxon>
        <taxon>Metazoa</taxon>
        <taxon>Echinodermata</taxon>
        <taxon>Eleutherozoa</taxon>
        <taxon>Asterozoa</taxon>
        <taxon>Asteroidea</taxon>
        <taxon>Valvatacea</taxon>
        <taxon>Valvatida</taxon>
        <taxon>Asterinidae</taxon>
        <taxon>Patiria</taxon>
    </lineage>
</organism>
<evidence type="ECO:0000256" key="3">
    <source>
        <dbReference type="ARBA" id="ARBA00022448"/>
    </source>
</evidence>
<dbReference type="AlphaFoldDB" id="A0A913Z4X9"/>
<evidence type="ECO:0000256" key="4">
    <source>
        <dbReference type="ARBA" id="ARBA00022692"/>
    </source>
</evidence>
<dbReference type="FunFam" id="1.20.5.110:FF:000006">
    <property type="entry name" value="Syntaxin 6"/>
    <property type="match status" value="1"/>
</dbReference>
<comment type="subcellular location">
    <subcellularLocation>
        <location evidence="1">Golgi apparatus membrane</location>
        <topology evidence="1">Single-pass type IV membrane protein</topology>
    </subcellularLocation>
</comment>
<dbReference type="GO" id="GO:0031201">
    <property type="term" value="C:SNARE complex"/>
    <property type="evidence" value="ECO:0007669"/>
    <property type="project" value="TreeGrafter"/>
</dbReference>
<keyword evidence="6 12" id="KW-1133">Transmembrane helix</keyword>
<evidence type="ECO:0000256" key="11">
    <source>
        <dbReference type="SAM" id="MobiDB-lite"/>
    </source>
</evidence>
<reference evidence="14" key="1">
    <citation type="submission" date="2022-11" db="UniProtKB">
        <authorList>
            <consortium name="EnsemblMetazoa"/>
        </authorList>
    </citation>
    <scope>IDENTIFICATION</scope>
</reference>
<feature type="region of interest" description="Disordered" evidence="11">
    <location>
        <begin position="101"/>
        <end position="135"/>
    </location>
</feature>
<dbReference type="InterPro" id="IPR006012">
    <property type="entry name" value="Syntaxin/epimorphin_CS"/>
</dbReference>
<dbReference type="Pfam" id="PF09177">
    <property type="entry name" value="STX6_10_61_N"/>
    <property type="match status" value="1"/>
</dbReference>
<evidence type="ECO:0000256" key="5">
    <source>
        <dbReference type="ARBA" id="ARBA00022927"/>
    </source>
</evidence>
<name>A0A913Z4X9_PATMI</name>
<dbReference type="PROSITE" id="PS50192">
    <property type="entry name" value="T_SNARE"/>
    <property type="match status" value="1"/>
</dbReference>
<keyword evidence="7" id="KW-0333">Golgi apparatus</keyword>
<comment type="similarity">
    <text evidence="2">Belongs to the syntaxin family.</text>
</comment>
<feature type="domain" description="T-SNARE coiled-coil homology" evidence="13">
    <location>
        <begin position="158"/>
        <end position="220"/>
    </location>
</feature>
<dbReference type="GO" id="GO:0048278">
    <property type="term" value="P:vesicle docking"/>
    <property type="evidence" value="ECO:0007669"/>
    <property type="project" value="TreeGrafter"/>
</dbReference>
<keyword evidence="8 10" id="KW-0175">Coiled coil</keyword>
<evidence type="ECO:0000313" key="15">
    <source>
        <dbReference type="Proteomes" id="UP000887568"/>
    </source>
</evidence>
<sequence length="251" mass="29283">MSLEDPFFVVKEEVEKAVNTSEGLYQRWCELLDDTNSVGKEEYDWTTNELRNSLRSIEWDLEDLEETIGIVEANPRKFKLEQNELEIRRQFVVDTKTKVAEMKEHMASPSTRSREEKKTRQALMNNGPSKSQGKYSRLDNEMEENNQNYVDESRQQQQLLMEAQDDDLVRVSDSVGVLKHMGQTIGNELEEQAVMLDDFHTEMENTETKLDAVMKKMAKVTHMSSDRRQWMAILVLVIVMIIVLILFFLPI</sequence>
<dbReference type="InterPro" id="IPR015260">
    <property type="entry name" value="Syntaxin-6/10/61_N"/>
</dbReference>
<keyword evidence="3" id="KW-0813">Transport</keyword>